<protein>
    <recommendedName>
        <fullName evidence="7">Rhodopsin domain-containing protein</fullName>
    </recommendedName>
</protein>
<comment type="similarity">
    <text evidence="5">Belongs to the SAT4 family.</text>
</comment>
<dbReference type="Pfam" id="PF20684">
    <property type="entry name" value="Fung_rhodopsin"/>
    <property type="match status" value="1"/>
</dbReference>
<keyword evidence="9" id="KW-1185">Reference proteome</keyword>
<feature type="domain" description="Rhodopsin" evidence="7">
    <location>
        <begin position="42"/>
        <end position="210"/>
    </location>
</feature>
<feature type="transmembrane region" description="Helical" evidence="6">
    <location>
        <begin position="145"/>
        <end position="166"/>
    </location>
</feature>
<feature type="transmembrane region" description="Helical" evidence="6">
    <location>
        <begin position="186"/>
        <end position="208"/>
    </location>
</feature>
<feature type="transmembrane region" description="Helical" evidence="6">
    <location>
        <begin position="113"/>
        <end position="133"/>
    </location>
</feature>
<dbReference type="AlphaFoldDB" id="A0A2V1DMK4"/>
<gene>
    <name evidence="8" type="ORF">DM02DRAFT_501660</name>
</gene>
<dbReference type="EMBL" id="KZ805394">
    <property type="protein sequence ID" value="PVH99330.1"/>
    <property type="molecule type" value="Genomic_DNA"/>
</dbReference>
<evidence type="ECO:0000256" key="2">
    <source>
        <dbReference type="ARBA" id="ARBA00022692"/>
    </source>
</evidence>
<feature type="transmembrane region" description="Helical" evidence="6">
    <location>
        <begin position="7"/>
        <end position="26"/>
    </location>
</feature>
<feature type="transmembrane region" description="Helical" evidence="6">
    <location>
        <begin position="38"/>
        <end position="55"/>
    </location>
</feature>
<accession>A0A2V1DMK4</accession>
<dbReference type="PANTHER" id="PTHR33048">
    <property type="entry name" value="PTH11-LIKE INTEGRAL MEMBRANE PROTEIN (AFU_ORTHOLOGUE AFUA_5G11245)"/>
    <property type="match status" value="1"/>
</dbReference>
<evidence type="ECO:0000259" key="7">
    <source>
        <dbReference type="Pfam" id="PF20684"/>
    </source>
</evidence>
<feature type="transmembrane region" description="Helical" evidence="6">
    <location>
        <begin position="67"/>
        <end position="93"/>
    </location>
</feature>
<dbReference type="OrthoDB" id="444631at2759"/>
<keyword evidence="2 6" id="KW-0812">Transmembrane</keyword>
<keyword evidence="4 6" id="KW-0472">Membrane</keyword>
<organism evidence="8 9">
    <name type="scientific">Periconia macrospinosa</name>
    <dbReference type="NCBI Taxonomy" id="97972"/>
    <lineage>
        <taxon>Eukaryota</taxon>
        <taxon>Fungi</taxon>
        <taxon>Dikarya</taxon>
        <taxon>Ascomycota</taxon>
        <taxon>Pezizomycotina</taxon>
        <taxon>Dothideomycetes</taxon>
        <taxon>Pleosporomycetidae</taxon>
        <taxon>Pleosporales</taxon>
        <taxon>Massarineae</taxon>
        <taxon>Periconiaceae</taxon>
        <taxon>Periconia</taxon>
    </lineage>
</organism>
<dbReference type="Proteomes" id="UP000244855">
    <property type="component" value="Unassembled WGS sequence"/>
</dbReference>
<reference evidence="8 9" key="1">
    <citation type="journal article" date="2018" name="Sci. Rep.">
        <title>Comparative genomics provides insights into the lifestyle and reveals functional heterogeneity of dark septate endophytic fungi.</title>
        <authorList>
            <person name="Knapp D.G."/>
            <person name="Nemeth J.B."/>
            <person name="Barry K."/>
            <person name="Hainaut M."/>
            <person name="Henrissat B."/>
            <person name="Johnson J."/>
            <person name="Kuo A."/>
            <person name="Lim J.H.P."/>
            <person name="Lipzen A."/>
            <person name="Nolan M."/>
            <person name="Ohm R.A."/>
            <person name="Tamas L."/>
            <person name="Grigoriev I.V."/>
            <person name="Spatafora J.W."/>
            <person name="Nagy L.G."/>
            <person name="Kovacs G.M."/>
        </authorList>
    </citation>
    <scope>NUCLEOTIDE SEQUENCE [LARGE SCALE GENOMIC DNA]</scope>
    <source>
        <strain evidence="8 9">DSE2036</strain>
    </source>
</reference>
<sequence length="210" mass="23562">ESRAGKVTAVAIFTPLLALVLVALRLYSRFVLGKKRFLEDYVIVLAMLSISLQYLRISVMRLEKLLCYVLISIIVLQGSIWCVLSFTLCTPFAAMWNRHIPGAKCVNIPMVYYAGLCLTMAMDFAILLLPVLILRHLTLRWYQKLVIAIVLSFGGLACIFAVLRLTQVRTATKTTDVLWDKAVSTIYGTIEINTGIICSSIVTLKPLFQR</sequence>
<evidence type="ECO:0000313" key="8">
    <source>
        <dbReference type="EMBL" id="PVH99330.1"/>
    </source>
</evidence>
<dbReference type="InterPro" id="IPR049326">
    <property type="entry name" value="Rhodopsin_dom_fungi"/>
</dbReference>
<evidence type="ECO:0000256" key="6">
    <source>
        <dbReference type="SAM" id="Phobius"/>
    </source>
</evidence>
<feature type="non-terminal residue" evidence="8">
    <location>
        <position position="1"/>
    </location>
</feature>
<name>A0A2V1DMK4_9PLEO</name>
<comment type="subcellular location">
    <subcellularLocation>
        <location evidence="1">Membrane</location>
        <topology evidence="1">Multi-pass membrane protein</topology>
    </subcellularLocation>
</comment>
<keyword evidence="3 6" id="KW-1133">Transmembrane helix</keyword>
<feature type="non-terminal residue" evidence="8">
    <location>
        <position position="210"/>
    </location>
</feature>
<proteinExistence type="inferred from homology"/>
<evidence type="ECO:0000313" key="9">
    <source>
        <dbReference type="Proteomes" id="UP000244855"/>
    </source>
</evidence>
<evidence type="ECO:0000256" key="5">
    <source>
        <dbReference type="ARBA" id="ARBA00038359"/>
    </source>
</evidence>
<dbReference type="PANTHER" id="PTHR33048:SF47">
    <property type="entry name" value="INTEGRAL MEMBRANE PROTEIN-RELATED"/>
    <property type="match status" value="1"/>
</dbReference>
<evidence type="ECO:0000256" key="1">
    <source>
        <dbReference type="ARBA" id="ARBA00004141"/>
    </source>
</evidence>
<evidence type="ECO:0000256" key="3">
    <source>
        <dbReference type="ARBA" id="ARBA00022989"/>
    </source>
</evidence>
<dbReference type="GO" id="GO:0016020">
    <property type="term" value="C:membrane"/>
    <property type="evidence" value="ECO:0007669"/>
    <property type="project" value="UniProtKB-SubCell"/>
</dbReference>
<dbReference type="InterPro" id="IPR052337">
    <property type="entry name" value="SAT4-like"/>
</dbReference>
<evidence type="ECO:0000256" key="4">
    <source>
        <dbReference type="ARBA" id="ARBA00023136"/>
    </source>
</evidence>